<accession>A0A2T4HXL2</accession>
<keyword evidence="2" id="KW-1185">Reference proteome</keyword>
<evidence type="ECO:0000313" key="2">
    <source>
        <dbReference type="Proteomes" id="UP000241206"/>
    </source>
</evidence>
<dbReference type="AlphaFoldDB" id="A0A2T4HXL2"/>
<dbReference type="Proteomes" id="UP000241206">
    <property type="component" value="Unassembled WGS sequence"/>
</dbReference>
<organism evidence="1 2">
    <name type="scientific">Edaphosphingomonas fennica</name>
    <dbReference type="NCBI Taxonomy" id="114404"/>
    <lineage>
        <taxon>Bacteria</taxon>
        <taxon>Pseudomonadati</taxon>
        <taxon>Pseudomonadota</taxon>
        <taxon>Alphaproteobacteria</taxon>
        <taxon>Sphingomonadales</taxon>
        <taxon>Rhizorhabdaceae</taxon>
        <taxon>Edaphosphingomonas</taxon>
    </lineage>
</organism>
<protein>
    <submittedName>
        <fullName evidence="1">Uncharacterized protein</fullName>
    </submittedName>
</protein>
<gene>
    <name evidence="1" type="ORF">CV103_11405</name>
</gene>
<evidence type="ECO:0000313" key="1">
    <source>
        <dbReference type="EMBL" id="PTD20437.1"/>
    </source>
</evidence>
<dbReference type="EMBL" id="PHHF01000047">
    <property type="protein sequence ID" value="PTD20437.1"/>
    <property type="molecule type" value="Genomic_DNA"/>
</dbReference>
<dbReference type="RefSeq" id="WP_107394982.1">
    <property type="nucleotide sequence ID" value="NZ_PHHF01000047.1"/>
</dbReference>
<name>A0A2T4HXL2_9SPHN</name>
<reference evidence="1 2" key="1">
    <citation type="submission" date="2017-11" db="EMBL/GenBank/DDBJ databases">
        <title>Sphingomonas oleivorans sp. nov., isolated from oil-contaminated soil.</title>
        <authorList>
            <person name="Wang L."/>
            <person name="Chen L."/>
        </authorList>
    </citation>
    <scope>NUCLEOTIDE SEQUENCE [LARGE SCALE GENOMIC DNA]</scope>
    <source>
        <strain evidence="1 2">K101</strain>
    </source>
</reference>
<comment type="caution">
    <text evidence="1">The sequence shown here is derived from an EMBL/GenBank/DDBJ whole genome shotgun (WGS) entry which is preliminary data.</text>
</comment>
<proteinExistence type="predicted"/>
<sequence>MSQRRASFTQDDVKRAVRGALKGGAQLASLAIAPTGDITIKFAGGESATGDEDDLDDRLDRFAAR</sequence>